<proteinExistence type="predicted"/>
<evidence type="ECO:0000313" key="1">
    <source>
        <dbReference type="EMBL" id="GBF33247.1"/>
    </source>
</evidence>
<dbReference type="AlphaFoldDB" id="A0A2L2XAE8"/>
<protein>
    <submittedName>
        <fullName evidence="1">Uncharacterized protein</fullName>
    </submittedName>
</protein>
<keyword evidence="2" id="KW-1185">Reference proteome</keyword>
<dbReference type="Proteomes" id="UP000239549">
    <property type="component" value="Unassembled WGS sequence"/>
</dbReference>
<organism evidence="1 2">
    <name type="scientific">Desulfocucumis palustris</name>
    <dbReference type="NCBI Taxonomy" id="1898651"/>
    <lineage>
        <taxon>Bacteria</taxon>
        <taxon>Bacillati</taxon>
        <taxon>Bacillota</taxon>
        <taxon>Clostridia</taxon>
        <taxon>Eubacteriales</taxon>
        <taxon>Desulfocucumaceae</taxon>
        <taxon>Desulfocucumis</taxon>
    </lineage>
</organism>
<dbReference type="EMBL" id="BFAV01000079">
    <property type="protein sequence ID" value="GBF33247.1"/>
    <property type="molecule type" value="Genomic_DNA"/>
</dbReference>
<gene>
    <name evidence="1" type="ORF">DCCM_2346</name>
</gene>
<comment type="caution">
    <text evidence="1">The sequence shown here is derived from an EMBL/GenBank/DDBJ whole genome shotgun (WGS) entry which is preliminary data.</text>
</comment>
<sequence>MLLKHSSTLLMFIKFLYNNGSFGADSWEARVFDILFT</sequence>
<accession>A0A2L2XAE8</accession>
<name>A0A2L2XAE8_9FIRM</name>
<evidence type="ECO:0000313" key="2">
    <source>
        <dbReference type="Proteomes" id="UP000239549"/>
    </source>
</evidence>
<reference evidence="2" key="1">
    <citation type="submission" date="2018-02" db="EMBL/GenBank/DDBJ databases">
        <title>Genome sequence of Desulfocucumis palustris strain NAW-5.</title>
        <authorList>
            <person name="Watanabe M."/>
            <person name="Kojima H."/>
            <person name="Fukui M."/>
        </authorList>
    </citation>
    <scope>NUCLEOTIDE SEQUENCE [LARGE SCALE GENOMIC DNA]</scope>
    <source>
        <strain evidence="2">NAW-5</strain>
    </source>
</reference>